<dbReference type="Pfam" id="PF02152">
    <property type="entry name" value="FolB"/>
    <property type="match status" value="1"/>
</dbReference>
<dbReference type="GO" id="GO:0005737">
    <property type="term" value="C:cytoplasm"/>
    <property type="evidence" value="ECO:0007669"/>
    <property type="project" value="TreeGrafter"/>
</dbReference>
<gene>
    <name evidence="9" type="ORF">METZ01_LOCUS358216</name>
</gene>
<dbReference type="GO" id="GO:0004150">
    <property type="term" value="F:dihydroneopterin aldolase activity"/>
    <property type="evidence" value="ECO:0007669"/>
    <property type="project" value="UniProtKB-EC"/>
</dbReference>
<dbReference type="EMBL" id="UINC01126709">
    <property type="protein sequence ID" value="SVD05362.1"/>
    <property type="molecule type" value="Genomic_DNA"/>
</dbReference>
<dbReference type="InterPro" id="IPR043133">
    <property type="entry name" value="GTP-CH-I_C/QueF"/>
</dbReference>
<dbReference type="AlphaFoldDB" id="A0A382S727"/>
<accession>A0A382S727</accession>
<evidence type="ECO:0000256" key="2">
    <source>
        <dbReference type="ARBA" id="ARBA00005013"/>
    </source>
</evidence>
<evidence type="ECO:0000256" key="1">
    <source>
        <dbReference type="ARBA" id="ARBA00001353"/>
    </source>
</evidence>
<proteinExistence type="inferred from homology"/>
<organism evidence="9">
    <name type="scientific">marine metagenome</name>
    <dbReference type="NCBI Taxonomy" id="408172"/>
    <lineage>
        <taxon>unclassified sequences</taxon>
        <taxon>metagenomes</taxon>
        <taxon>ecological metagenomes</taxon>
    </lineage>
</organism>
<dbReference type="SUPFAM" id="SSF55620">
    <property type="entry name" value="Tetrahydrobiopterin biosynthesis enzymes-like"/>
    <property type="match status" value="1"/>
</dbReference>
<evidence type="ECO:0000259" key="8">
    <source>
        <dbReference type="SMART" id="SM00905"/>
    </source>
</evidence>
<keyword evidence="5" id="KW-0289">Folate biosynthesis</keyword>
<dbReference type="NCBIfam" id="TIGR00526">
    <property type="entry name" value="folB_dom"/>
    <property type="match status" value="1"/>
</dbReference>
<dbReference type="Gene3D" id="3.30.1130.10">
    <property type="match status" value="1"/>
</dbReference>
<keyword evidence="6" id="KW-0456">Lyase</keyword>
<feature type="domain" description="Dihydroneopterin aldolase/epimerase" evidence="8">
    <location>
        <begin position="9"/>
        <end position="119"/>
    </location>
</feature>
<sequence length="123" mass="13456">MAQMVFYRLFVRDLVVPCSIGIHRHERDAPQRVRVTVEIDIAPLFNTELDSIGAVLSYDDVVAAVKKIINLGHINLVETLADRIATSCLEDARVVKVKVVVEKLDVLGGEACVGAEIVCINDG</sequence>
<name>A0A382S727_9ZZZZ</name>
<evidence type="ECO:0000256" key="3">
    <source>
        <dbReference type="ARBA" id="ARBA00005708"/>
    </source>
</evidence>
<dbReference type="InterPro" id="IPR006157">
    <property type="entry name" value="FolB_dom"/>
</dbReference>
<evidence type="ECO:0000256" key="4">
    <source>
        <dbReference type="ARBA" id="ARBA00013043"/>
    </source>
</evidence>
<comment type="catalytic activity">
    <reaction evidence="1">
        <text>7,8-dihydroneopterin = 6-hydroxymethyl-7,8-dihydropterin + glycolaldehyde</text>
        <dbReference type="Rhea" id="RHEA:10540"/>
        <dbReference type="ChEBI" id="CHEBI:17001"/>
        <dbReference type="ChEBI" id="CHEBI:17071"/>
        <dbReference type="ChEBI" id="CHEBI:44841"/>
        <dbReference type="EC" id="4.1.2.25"/>
    </reaction>
</comment>
<dbReference type="GO" id="GO:0046656">
    <property type="term" value="P:folic acid biosynthetic process"/>
    <property type="evidence" value="ECO:0007669"/>
    <property type="project" value="UniProtKB-KW"/>
</dbReference>
<evidence type="ECO:0000256" key="5">
    <source>
        <dbReference type="ARBA" id="ARBA00022909"/>
    </source>
</evidence>
<evidence type="ECO:0000256" key="6">
    <source>
        <dbReference type="ARBA" id="ARBA00023239"/>
    </source>
</evidence>
<comment type="pathway">
    <text evidence="2">Cofactor biosynthesis; tetrahydrofolate biosynthesis; 2-amino-4-hydroxy-6-hydroxymethyl-7,8-dihydropteridine diphosphate from 7,8-dihydroneopterin triphosphate: step 3/4.</text>
</comment>
<dbReference type="InterPro" id="IPR006156">
    <property type="entry name" value="Dihydroneopterin_aldolase"/>
</dbReference>
<comment type="similarity">
    <text evidence="3">Belongs to the DHNA family.</text>
</comment>
<dbReference type="EC" id="4.1.2.25" evidence="4"/>
<dbReference type="PANTHER" id="PTHR42844">
    <property type="entry name" value="DIHYDRONEOPTERIN ALDOLASE 1-RELATED"/>
    <property type="match status" value="1"/>
</dbReference>
<reference evidence="9" key="1">
    <citation type="submission" date="2018-05" db="EMBL/GenBank/DDBJ databases">
        <authorList>
            <person name="Lanie J.A."/>
            <person name="Ng W.-L."/>
            <person name="Kazmierczak K.M."/>
            <person name="Andrzejewski T.M."/>
            <person name="Davidsen T.M."/>
            <person name="Wayne K.J."/>
            <person name="Tettelin H."/>
            <person name="Glass J.I."/>
            <person name="Rusch D."/>
            <person name="Podicherti R."/>
            <person name="Tsui H.-C.T."/>
            <person name="Winkler M.E."/>
        </authorList>
    </citation>
    <scope>NUCLEOTIDE SEQUENCE</scope>
</reference>
<dbReference type="PANTHER" id="PTHR42844:SF1">
    <property type="entry name" value="DIHYDRONEOPTERIN ALDOLASE 1-RELATED"/>
    <property type="match status" value="1"/>
</dbReference>
<dbReference type="SMART" id="SM00905">
    <property type="entry name" value="FolB"/>
    <property type="match status" value="1"/>
</dbReference>
<protein>
    <recommendedName>
        <fullName evidence="4">dihydroneopterin aldolase</fullName>
        <ecNumber evidence="4">4.1.2.25</ecNumber>
    </recommendedName>
    <alternativeName>
        <fullName evidence="7">7,8-dihydroneopterin aldolase</fullName>
    </alternativeName>
</protein>
<evidence type="ECO:0000256" key="7">
    <source>
        <dbReference type="ARBA" id="ARBA00032903"/>
    </source>
</evidence>
<evidence type="ECO:0000313" key="9">
    <source>
        <dbReference type="EMBL" id="SVD05362.1"/>
    </source>
</evidence>